<keyword evidence="3 6" id="KW-1133">Transmembrane helix</keyword>
<feature type="transmembrane region" description="Helical" evidence="6">
    <location>
        <begin position="80"/>
        <end position="99"/>
    </location>
</feature>
<dbReference type="InterPro" id="IPR017452">
    <property type="entry name" value="GPCR_Rhodpsn_7TM"/>
</dbReference>
<dbReference type="PRINTS" id="PR00237">
    <property type="entry name" value="GPCRRHODOPSN"/>
</dbReference>
<feature type="transmembrane region" description="Helical" evidence="6">
    <location>
        <begin position="162"/>
        <end position="181"/>
    </location>
</feature>
<dbReference type="OrthoDB" id="6232294at2759"/>
<feature type="transmembrane region" description="Helical" evidence="6">
    <location>
        <begin position="201"/>
        <end position="229"/>
    </location>
</feature>
<dbReference type="PROSITE" id="PS00237">
    <property type="entry name" value="G_PROTEIN_RECEP_F1_1"/>
    <property type="match status" value="1"/>
</dbReference>
<dbReference type="EnsemblMetazoa" id="CapteT208570">
    <property type="protein sequence ID" value="CapteP208570"/>
    <property type="gene ID" value="CapteG208570"/>
</dbReference>
<keyword evidence="10" id="KW-1185">Reference proteome</keyword>
<dbReference type="SUPFAM" id="SSF81321">
    <property type="entry name" value="Family A G protein-coupled receptor-like"/>
    <property type="match status" value="1"/>
</dbReference>
<name>R7VBF8_CAPTE</name>
<keyword evidence="2 5" id="KW-0812">Transmembrane</keyword>
<dbReference type="PANTHER" id="PTHR45698:SF1">
    <property type="entry name" value="TRACE AMINE-ASSOCIATED RECEPTOR 13C-LIKE"/>
    <property type="match status" value="1"/>
</dbReference>
<evidence type="ECO:0000259" key="7">
    <source>
        <dbReference type="PROSITE" id="PS50262"/>
    </source>
</evidence>
<comment type="similarity">
    <text evidence="5">Belongs to the G-protein coupled receptor 1 family.</text>
</comment>
<feature type="transmembrane region" description="Helical" evidence="6">
    <location>
        <begin position="40"/>
        <end position="60"/>
    </location>
</feature>
<comment type="subcellular location">
    <subcellularLocation>
        <location evidence="1">Membrane</location>
    </subcellularLocation>
</comment>
<organism evidence="8">
    <name type="scientific">Capitella teleta</name>
    <name type="common">Polychaete worm</name>
    <dbReference type="NCBI Taxonomy" id="283909"/>
    <lineage>
        <taxon>Eukaryota</taxon>
        <taxon>Metazoa</taxon>
        <taxon>Spiralia</taxon>
        <taxon>Lophotrochozoa</taxon>
        <taxon>Annelida</taxon>
        <taxon>Polychaeta</taxon>
        <taxon>Sedentaria</taxon>
        <taxon>Scolecida</taxon>
        <taxon>Capitellidae</taxon>
        <taxon>Capitella</taxon>
    </lineage>
</organism>
<reference evidence="10" key="1">
    <citation type="submission" date="2012-12" db="EMBL/GenBank/DDBJ databases">
        <authorList>
            <person name="Hellsten U."/>
            <person name="Grimwood J."/>
            <person name="Chapman J.A."/>
            <person name="Shapiro H."/>
            <person name="Aerts A."/>
            <person name="Otillar R.P."/>
            <person name="Terry A.Y."/>
            <person name="Boore J.L."/>
            <person name="Simakov O."/>
            <person name="Marletaz F."/>
            <person name="Cho S.-J."/>
            <person name="Edsinger-Gonzales E."/>
            <person name="Havlak P."/>
            <person name="Kuo D.-H."/>
            <person name="Larsson T."/>
            <person name="Lv J."/>
            <person name="Arendt D."/>
            <person name="Savage R."/>
            <person name="Osoegawa K."/>
            <person name="de Jong P."/>
            <person name="Lindberg D.R."/>
            <person name="Seaver E.C."/>
            <person name="Weisblat D.A."/>
            <person name="Putnam N.H."/>
            <person name="Grigoriev I.V."/>
            <person name="Rokhsar D.S."/>
        </authorList>
    </citation>
    <scope>NUCLEOTIDE SEQUENCE</scope>
    <source>
        <strain evidence="10">I ESC-2004</strain>
    </source>
</reference>
<dbReference type="GO" id="GO:0016020">
    <property type="term" value="C:membrane"/>
    <property type="evidence" value="ECO:0007669"/>
    <property type="project" value="UniProtKB-SubCell"/>
</dbReference>
<evidence type="ECO:0000313" key="8">
    <source>
        <dbReference type="EMBL" id="ELU13035.1"/>
    </source>
</evidence>
<evidence type="ECO:0000256" key="5">
    <source>
        <dbReference type="RuleBase" id="RU000688"/>
    </source>
</evidence>
<protein>
    <recommendedName>
        <fullName evidence="7">G-protein coupled receptors family 1 profile domain-containing protein</fullName>
    </recommendedName>
</protein>
<keyword evidence="5" id="KW-0675">Receptor</keyword>
<gene>
    <name evidence="8" type="ORF">CAPTEDRAFT_208570</name>
</gene>
<dbReference type="CDD" id="cd00637">
    <property type="entry name" value="7tm_classA_rhodopsin-like"/>
    <property type="match status" value="1"/>
</dbReference>
<dbReference type="PROSITE" id="PS50262">
    <property type="entry name" value="G_PROTEIN_RECEP_F1_2"/>
    <property type="match status" value="1"/>
</dbReference>
<sequence length="357" mass="40376">MSTSLFDFTTELAATTAKLSYAAKHEEEKEASIWWSVFDYIQVTLTIAGFLANILTLVTLVKSARRFSRLIKILLQHQSLVDACVCACATALILQPSMWLPGNAFGDHFVCYIWHGQAAYWGLVTLSTYNLVLIALERYLAICRPFAHTRCSDYSRKKLATYGAWLYVFCLFLTHGTYIQTRLTDGQCKSEYAFDGKWTKLYFTSFVIFTYITTYLIPALTMALLYSLVAHQLRKRKENTELGKSKTIDRATDQLTKTAVTVTIIFILSVGYDLHFYLLGYNHVIEYTFGSPEQKVGVFLSNLNSVANPLVYALLMPIYRKCVVETICPRRAKSEDADQASKSTSLRDLSNSVSNIA</sequence>
<evidence type="ECO:0000256" key="1">
    <source>
        <dbReference type="ARBA" id="ARBA00004370"/>
    </source>
</evidence>
<reference evidence="8 10" key="2">
    <citation type="journal article" date="2013" name="Nature">
        <title>Insights into bilaterian evolution from three spiralian genomes.</title>
        <authorList>
            <person name="Simakov O."/>
            <person name="Marletaz F."/>
            <person name="Cho S.J."/>
            <person name="Edsinger-Gonzales E."/>
            <person name="Havlak P."/>
            <person name="Hellsten U."/>
            <person name="Kuo D.H."/>
            <person name="Larsson T."/>
            <person name="Lv J."/>
            <person name="Arendt D."/>
            <person name="Savage R."/>
            <person name="Osoegawa K."/>
            <person name="de Jong P."/>
            <person name="Grimwood J."/>
            <person name="Chapman J.A."/>
            <person name="Shapiro H."/>
            <person name="Aerts A."/>
            <person name="Otillar R.P."/>
            <person name="Terry A.Y."/>
            <person name="Boore J.L."/>
            <person name="Grigoriev I.V."/>
            <person name="Lindberg D.R."/>
            <person name="Seaver E.C."/>
            <person name="Weisblat D.A."/>
            <person name="Putnam N.H."/>
            <person name="Rokhsar D.S."/>
        </authorList>
    </citation>
    <scope>NUCLEOTIDE SEQUENCE</scope>
    <source>
        <strain evidence="8 10">I ESC-2004</strain>
    </source>
</reference>
<feature type="transmembrane region" description="Helical" evidence="6">
    <location>
        <begin position="119"/>
        <end position="141"/>
    </location>
</feature>
<evidence type="ECO:0000256" key="4">
    <source>
        <dbReference type="ARBA" id="ARBA00023136"/>
    </source>
</evidence>
<dbReference type="EMBL" id="AMQN01019283">
    <property type="status" value="NOT_ANNOTATED_CDS"/>
    <property type="molecule type" value="Genomic_DNA"/>
</dbReference>
<evidence type="ECO:0000256" key="2">
    <source>
        <dbReference type="ARBA" id="ARBA00022692"/>
    </source>
</evidence>
<dbReference type="Proteomes" id="UP000014760">
    <property type="component" value="Unassembled WGS sequence"/>
</dbReference>
<feature type="domain" description="G-protein coupled receptors family 1 profile" evidence="7">
    <location>
        <begin position="52"/>
        <end position="312"/>
    </location>
</feature>
<evidence type="ECO:0000256" key="6">
    <source>
        <dbReference type="SAM" id="Phobius"/>
    </source>
</evidence>
<dbReference type="Gene3D" id="1.20.1070.10">
    <property type="entry name" value="Rhodopsin 7-helix transmembrane proteins"/>
    <property type="match status" value="1"/>
</dbReference>
<keyword evidence="4 6" id="KW-0472">Membrane</keyword>
<dbReference type="OMA" id="WIAISEF"/>
<dbReference type="HOGENOM" id="CLU_009579_5_2_1"/>
<proteinExistence type="inferred from homology"/>
<dbReference type="GO" id="GO:0004930">
    <property type="term" value="F:G protein-coupled receptor activity"/>
    <property type="evidence" value="ECO:0007669"/>
    <property type="project" value="UniProtKB-KW"/>
</dbReference>
<dbReference type="AlphaFoldDB" id="R7VBF8"/>
<reference evidence="9" key="3">
    <citation type="submission" date="2015-06" db="UniProtKB">
        <authorList>
            <consortium name="EnsemblMetazoa"/>
        </authorList>
    </citation>
    <scope>IDENTIFICATION</scope>
</reference>
<dbReference type="EMBL" id="KB295539">
    <property type="protein sequence ID" value="ELU13035.1"/>
    <property type="molecule type" value="Genomic_DNA"/>
</dbReference>
<keyword evidence="5" id="KW-0297">G-protein coupled receptor</keyword>
<evidence type="ECO:0000256" key="3">
    <source>
        <dbReference type="ARBA" id="ARBA00022989"/>
    </source>
</evidence>
<evidence type="ECO:0000313" key="9">
    <source>
        <dbReference type="EnsemblMetazoa" id="CapteP208570"/>
    </source>
</evidence>
<dbReference type="InterPro" id="IPR000276">
    <property type="entry name" value="GPCR_Rhodpsn"/>
</dbReference>
<dbReference type="STRING" id="283909.R7VBF8"/>
<dbReference type="PANTHER" id="PTHR45698">
    <property type="entry name" value="TRACE AMINE-ASSOCIATED RECEPTOR 19N-RELATED"/>
    <property type="match status" value="1"/>
</dbReference>
<accession>R7VBF8</accession>
<dbReference type="Pfam" id="PF00001">
    <property type="entry name" value="7tm_1"/>
    <property type="match status" value="1"/>
</dbReference>
<evidence type="ECO:0000313" key="10">
    <source>
        <dbReference type="Proteomes" id="UP000014760"/>
    </source>
</evidence>
<keyword evidence="5" id="KW-0807">Transducer</keyword>